<dbReference type="Proteomes" id="UP001356427">
    <property type="component" value="Unassembled WGS sequence"/>
</dbReference>
<keyword evidence="10" id="KW-1185">Reference proteome</keyword>
<keyword evidence="4" id="KW-0336">GPI-anchor</keyword>
<evidence type="ECO:0000256" key="4">
    <source>
        <dbReference type="ARBA" id="ARBA00022622"/>
    </source>
</evidence>
<keyword evidence="7" id="KW-0325">Glycoprotein</keyword>
<evidence type="ECO:0000256" key="8">
    <source>
        <dbReference type="ARBA" id="ARBA00023288"/>
    </source>
</evidence>
<comment type="similarity">
    <text evidence="2">Belongs to the neuritin family.</text>
</comment>
<dbReference type="GO" id="GO:1990138">
    <property type="term" value="P:neuron projection extension"/>
    <property type="evidence" value="ECO:0007669"/>
    <property type="project" value="TreeGrafter"/>
</dbReference>
<evidence type="ECO:0000313" key="9">
    <source>
        <dbReference type="EMBL" id="KAK6320233.1"/>
    </source>
</evidence>
<keyword evidence="8" id="KW-0449">Lipoprotein</keyword>
<accession>A0AAN8LWT5</accession>
<evidence type="ECO:0008006" key="11">
    <source>
        <dbReference type="Google" id="ProtNLM"/>
    </source>
</evidence>
<dbReference type="InterPro" id="IPR026144">
    <property type="entry name" value="Neuritin_fam"/>
</dbReference>
<reference evidence="9 10" key="1">
    <citation type="submission" date="2021-04" db="EMBL/GenBank/DDBJ databases">
        <authorList>
            <person name="De Guttry C."/>
            <person name="Zahm M."/>
            <person name="Klopp C."/>
            <person name="Cabau C."/>
            <person name="Louis A."/>
            <person name="Berthelot C."/>
            <person name="Parey E."/>
            <person name="Roest Crollius H."/>
            <person name="Montfort J."/>
            <person name="Robinson-Rechavi M."/>
            <person name="Bucao C."/>
            <person name="Bouchez O."/>
            <person name="Gislard M."/>
            <person name="Lluch J."/>
            <person name="Milhes M."/>
            <person name="Lampietro C."/>
            <person name="Lopez Roques C."/>
            <person name="Donnadieu C."/>
            <person name="Braasch I."/>
            <person name="Desvignes T."/>
            <person name="Postlethwait J."/>
            <person name="Bobe J."/>
            <person name="Wedekind C."/>
            <person name="Guiguen Y."/>
        </authorList>
    </citation>
    <scope>NUCLEOTIDE SEQUENCE [LARGE SCALE GENOMIC DNA]</scope>
    <source>
        <strain evidence="9">Cs_M1</strain>
        <tissue evidence="9">Blood</tissue>
    </source>
</reference>
<dbReference type="EMBL" id="JAGTTL010000007">
    <property type="protein sequence ID" value="KAK6320233.1"/>
    <property type="molecule type" value="Genomic_DNA"/>
</dbReference>
<keyword evidence="5" id="KW-0732">Signal</keyword>
<dbReference type="Pfam" id="PF15056">
    <property type="entry name" value="NRN1"/>
    <property type="match status" value="1"/>
</dbReference>
<evidence type="ECO:0000313" key="10">
    <source>
        <dbReference type="Proteomes" id="UP001356427"/>
    </source>
</evidence>
<organism evidence="9 10">
    <name type="scientific">Coregonus suidteri</name>
    <dbReference type="NCBI Taxonomy" id="861788"/>
    <lineage>
        <taxon>Eukaryota</taxon>
        <taxon>Metazoa</taxon>
        <taxon>Chordata</taxon>
        <taxon>Craniata</taxon>
        <taxon>Vertebrata</taxon>
        <taxon>Euteleostomi</taxon>
        <taxon>Actinopterygii</taxon>
        <taxon>Neopterygii</taxon>
        <taxon>Teleostei</taxon>
        <taxon>Protacanthopterygii</taxon>
        <taxon>Salmoniformes</taxon>
        <taxon>Salmonidae</taxon>
        <taxon>Coregoninae</taxon>
        <taxon>Coregonus</taxon>
    </lineage>
</organism>
<gene>
    <name evidence="9" type="ORF">J4Q44_G00093400</name>
</gene>
<dbReference type="PANTHER" id="PTHR15902:SF2">
    <property type="entry name" value="NEURITIN-LIKE PROTEIN"/>
    <property type="match status" value="1"/>
</dbReference>
<evidence type="ECO:0000256" key="7">
    <source>
        <dbReference type="ARBA" id="ARBA00023180"/>
    </source>
</evidence>
<name>A0AAN8LWT5_9TELE</name>
<dbReference type="GO" id="GO:0098552">
    <property type="term" value="C:side of membrane"/>
    <property type="evidence" value="ECO:0007669"/>
    <property type="project" value="UniProtKB-KW"/>
</dbReference>
<dbReference type="GO" id="GO:0005886">
    <property type="term" value="C:plasma membrane"/>
    <property type="evidence" value="ECO:0007669"/>
    <property type="project" value="UniProtKB-SubCell"/>
</dbReference>
<dbReference type="AlphaFoldDB" id="A0AAN8LWT5"/>
<keyword evidence="6" id="KW-0472">Membrane</keyword>
<evidence type="ECO:0000256" key="5">
    <source>
        <dbReference type="ARBA" id="ARBA00022729"/>
    </source>
</evidence>
<keyword evidence="3" id="KW-1003">Cell membrane</keyword>
<proteinExistence type="inferred from homology"/>
<evidence type="ECO:0000256" key="1">
    <source>
        <dbReference type="ARBA" id="ARBA00004609"/>
    </source>
</evidence>
<sequence length="125" mass="13387">MAVLPVVGPCPSSAASTRRCHSIYKGFAQCLMALGDSLTESAQKDEDTQEIHTICKSQYSRRTPARSGPVTESVADFLPVAIAARAVGRAGPGEEVRAGRWSGMVVWADEWSVEIGIGRMRSLPP</sequence>
<comment type="subcellular location">
    <subcellularLocation>
        <location evidence="1">Cell membrane</location>
        <topology evidence="1">Lipid-anchor</topology>
        <topology evidence="1">GPI-anchor</topology>
    </subcellularLocation>
</comment>
<evidence type="ECO:0000256" key="3">
    <source>
        <dbReference type="ARBA" id="ARBA00022475"/>
    </source>
</evidence>
<comment type="caution">
    <text evidence="9">The sequence shown here is derived from an EMBL/GenBank/DDBJ whole genome shotgun (WGS) entry which is preliminary data.</text>
</comment>
<evidence type="ECO:0000256" key="2">
    <source>
        <dbReference type="ARBA" id="ARBA00008377"/>
    </source>
</evidence>
<protein>
    <recommendedName>
        <fullName evidence="11">Neuritin-like protein</fullName>
    </recommendedName>
</protein>
<evidence type="ECO:0000256" key="6">
    <source>
        <dbReference type="ARBA" id="ARBA00023136"/>
    </source>
</evidence>
<dbReference type="PANTHER" id="PTHR15902">
    <property type="entry name" value="NEURITIN-RELATED"/>
    <property type="match status" value="1"/>
</dbReference>